<dbReference type="GO" id="GO:0005524">
    <property type="term" value="F:ATP binding"/>
    <property type="evidence" value="ECO:0007669"/>
    <property type="project" value="UniProtKB-UniRule"/>
</dbReference>
<comment type="subcellular location">
    <subcellularLocation>
        <location evidence="11">Spore membrane</location>
        <topology evidence="11">Single-pass type II membrane protein</topology>
    </subcellularLocation>
</comment>
<evidence type="ECO:0000256" key="14">
    <source>
        <dbReference type="SAM" id="MobiDB-lite"/>
    </source>
</evidence>
<dbReference type="InterPro" id="IPR005543">
    <property type="entry name" value="PASTA_dom"/>
</dbReference>
<keyword evidence="6 18" id="KW-0418">Kinase</keyword>
<evidence type="ECO:0000256" key="2">
    <source>
        <dbReference type="ARBA" id="ARBA00022527"/>
    </source>
</evidence>
<feature type="compositionally biased region" description="Polar residues" evidence="14">
    <location>
        <begin position="555"/>
        <end position="571"/>
    </location>
</feature>
<dbReference type="Gene3D" id="2.60.40.2560">
    <property type="match status" value="1"/>
</dbReference>
<dbReference type="Gene3D" id="3.30.200.20">
    <property type="entry name" value="Phosphorylase Kinase, domain 1"/>
    <property type="match status" value="1"/>
</dbReference>
<dbReference type="SUPFAM" id="SSF56112">
    <property type="entry name" value="Protein kinase-like (PK-like)"/>
    <property type="match status" value="1"/>
</dbReference>
<keyword evidence="2" id="KW-0723">Serine/threonine-protein kinase</keyword>
<dbReference type="PROSITE" id="PS50011">
    <property type="entry name" value="PROTEIN_KINASE_DOM"/>
    <property type="match status" value="1"/>
</dbReference>
<dbReference type="GO" id="GO:0005737">
    <property type="term" value="C:cytoplasm"/>
    <property type="evidence" value="ECO:0007669"/>
    <property type="project" value="TreeGrafter"/>
</dbReference>
<dbReference type="NCBIfam" id="NF033483">
    <property type="entry name" value="PknB_PASTA_kin"/>
    <property type="match status" value="1"/>
</dbReference>
<dbReference type="GO" id="GO:0106310">
    <property type="term" value="F:protein serine kinase activity"/>
    <property type="evidence" value="ECO:0007669"/>
    <property type="project" value="RHEA"/>
</dbReference>
<evidence type="ECO:0000256" key="10">
    <source>
        <dbReference type="ARBA" id="ARBA00048679"/>
    </source>
</evidence>
<dbReference type="InterPro" id="IPR008271">
    <property type="entry name" value="Ser/Thr_kinase_AS"/>
</dbReference>
<dbReference type="PROSITE" id="PS00108">
    <property type="entry name" value="PROTEIN_KINASE_ST"/>
    <property type="match status" value="1"/>
</dbReference>
<evidence type="ECO:0000256" key="3">
    <source>
        <dbReference type="ARBA" id="ARBA00022544"/>
    </source>
</evidence>
<comment type="catalytic activity">
    <reaction evidence="9">
        <text>L-threonyl-[protein] + ATP = O-phospho-L-threonyl-[protein] + ADP + H(+)</text>
        <dbReference type="Rhea" id="RHEA:46608"/>
        <dbReference type="Rhea" id="RHEA-COMP:11060"/>
        <dbReference type="Rhea" id="RHEA-COMP:11605"/>
        <dbReference type="ChEBI" id="CHEBI:15378"/>
        <dbReference type="ChEBI" id="CHEBI:30013"/>
        <dbReference type="ChEBI" id="CHEBI:30616"/>
        <dbReference type="ChEBI" id="CHEBI:61977"/>
        <dbReference type="ChEBI" id="CHEBI:456216"/>
        <dbReference type="EC" id="2.7.11.1"/>
    </reaction>
</comment>
<evidence type="ECO:0000313" key="18">
    <source>
        <dbReference type="EMBL" id="SUM72302.1"/>
    </source>
</evidence>
<gene>
    <name evidence="18" type="primary">prkC</name>
    <name evidence="18" type="ORF">NCTC11807_01839</name>
</gene>
<evidence type="ECO:0000256" key="12">
    <source>
        <dbReference type="ARBA" id="ARBA00070041"/>
    </source>
</evidence>
<evidence type="ECO:0000256" key="9">
    <source>
        <dbReference type="ARBA" id="ARBA00047899"/>
    </source>
</evidence>
<keyword evidence="5 13" id="KW-0547">Nucleotide-binding</keyword>
<keyword evidence="3" id="KW-0309">Germination</keyword>
<dbReference type="Pfam" id="PF03793">
    <property type="entry name" value="PASTA"/>
    <property type="match status" value="3"/>
</dbReference>
<feature type="transmembrane region" description="Helical" evidence="15">
    <location>
        <begin position="347"/>
        <end position="370"/>
    </location>
</feature>
<evidence type="ECO:0000259" key="17">
    <source>
        <dbReference type="PROSITE" id="PS51178"/>
    </source>
</evidence>
<dbReference type="GeneID" id="63936176"/>
<keyword evidence="19" id="KW-1185">Reference proteome</keyword>
<dbReference type="EMBL" id="UHDZ01000001">
    <property type="protein sequence ID" value="SUM72302.1"/>
    <property type="molecule type" value="Genomic_DNA"/>
</dbReference>
<evidence type="ECO:0000256" key="1">
    <source>
        <dbReference type="ARBA" id="ARBA00012513"/>
    </source>
</evidence>
<dbReference type="InterPro" id="IPR045269">
    <property type="entry name" value="Atg1-like"/>
</dbReference>
<comment type="catalytic activity">
    <reaction evidence="10">
        <text>L-seryl-[protein] + ATP = O-phospho-L-seryl-[protein] + ADP + H(+)</text>
        <dbReference type="Rhea" id="RHEA:17989"/>
        <dbReference type="Rhea" id="RHEA-COMP:9863"/>
        <dbReference type="Rhea" id="RHEA-COMP:11604"/>
        <dbReference type="ChEBI" id="CHEBI:15378"/>
        <dbReference type="ChEBI" id="CHEBI:29999"/>
        <dbReference type="ChEBI" id="CHEBI:30616"/>
        <dbReference type="ChEBI" id="CHEBI:83421"/>
        <dbReference type="ChEBI" id="CHEBI:456216"/>
        <dbReference type="EC" id="2.7.11.1"/>
    </reaction>
</comment>
<keyword evidence="4 18" id="KW-0808">Transferase</keyword>
<dbReference type="InterPro" id="IPR000719">
    <property type="entry name" value="Prot_kinase_dom"/>
</dbReference>
<evidence type="ECO:0000256" key="11">
    <source>
        <dbReference type="ARBA" id="ARBA00060432"/>
    </source>
</evidence>
<dbReference type="SMART" id="SM00220">
    <property type="entry name" value="S_TKc"/>
    <property type="match status" value="1"/>
</dbReference>
<dbReference type="GO" id="GO:0071224">
    <property type="term" value="P:cellular response to peptidoglycan"/>
    <property type="evidence" value="ECO:0007669"/>
    <property type="project" value="UniProtKB-ARBA"/>
</dbReference>
<keyword evidence="8" id="KW-0735">Signal-anchor</keyword>
<dbReference type="InterPro" id="IPR011009">
    <property type="entry name" value="Kinase-like_dom_sf"/>
</dbReference>
<dbReference type="GO" id="GO:0007165">
    <property type="term" value="P:signal transduction"/>
    <property type="evidence" value="ECO:0007669"/>
    <property type="project" value="UniProtKB-ARBA"/>
</dbReference>
<dbReference type="EC" id="2.7.11.1" evidence="1"/>
<evidence type="ECO:0000313" key="19">
    <source>
        <dbReference type="Proteomes" id="UP000255425"/>
    </source>
</evidence>
<dbReference type="FunFam" id="3.30.200.20:FF:000035">
    <property type="entry name" value="Serine/threonine protein kinase Stk1"/>
    <property type="match status" value="1"/>
</dbReference>
<organism evidence="18 19">
    <name type="scientific">Staphylococcus saccharolyticus</name>
    <dbReference type="NCBI Taxonomy" id="33028"/>
    <lineage>
        <taxon>Bacteria</taxon>
        <taxon>Bacillati</taxon>
        <taxon>Bacillota</taxon>
        <taxon>Bacilli</taxon>
        <taxon>Bacillales</taxon>
        <taxon>Staphylococcaceae</taxon>
        <taxon>Staphylococcus</taxon>
    </lineage>
</organism>
<keyword evidence="15" id="KW-1133">Transmembrane helix</keyword>
<proteinExistence type="predicted"/>
<dbReference type="PANTHER" id="PTHR24348">
    <property type="entry name" value="SERINE/THREONINE-PROTEIN KINASE UNC-51-RELATED"/>
    <property type="match status" value="1"/>
</dbReference>
<accession>A0A380H711</accession>
<evidence type="ECO:0000256" key="15">
    <source>
        <dbReference type="SAM" id="Phobius"/>
    </source>
</evidence>
<protein>
    <recommendedName>
        <fullName evidence="12">Serine/threonine-protein kinase PrkC</fullName>
        <ecNumber evidence="1">2.7.11.1</ecNumber>
    </recommendedName>
</protein>
<dbReference type="Gene3D" id="3.30.10.20">
    <property type="match status" value="3"/>
</dbReference>
<dbReference type="Pfam" id="PF00069">
    <property type="entry name" value="Pkinase"/>
    <property type="match status" value="1"/>
</dbReference>
<feature type="region of interest" description="Disordered" evidence="14">
    <location>
        <begin position="555"/>
        <end position="587"/>
    </location>
</feature>
<reference evidence="18 19" key="1">
    <citation type="submission" date="2018-06" db="EMBL/GenBank/DDBJ databases">
        <authorList>
            <consortium name="Pathogen Informatics"/>
            <person name="Doyle S."/>
        </authorList>
    </citation>
    <scope>NUCLEOTIDE SEQUENCE [LARGE SCALE GENOMIC DNA]</scope>
    <source>
        <strain evidence="18 19">NCTC11807</strain>
    </source>
</reference>
<dbReference type="GO" id="GO:0009847">
    <property type="term" value="P:spore germination"/>
    <property type="evidence" value="ECO:0007669"/>
    <property type="project" value="UniProtKB-ARBA"/>
</dbReference>
<dbReference type="AlphaFoldDB" id="A0A380H711"/>
<dbReference type="Pfam" id="PF21160">
    <property type="entry name" value="PrkC-like_PASTA-like"/>
    <property type="match status" value="1"/>
</dbReference>
<dbReference type="RefSeq" id="WP_115313521.1">
    <property type="nucleotide sequence ID" value="NZ_CP066042.1"/>
</dbReference>
<keyword evidence="15" id="KW-0472">Membrane</keyword>
<evidence type="ECO:0000259" key="16">
    <source>
        <dbReference type="PROSITE" id="PS50011"/>
    </source>
</evidence>
<sequence>MIGKTINERYEVIDKLGGGGMSIVYLAEDTILNRKVAIKAISIPLREKEETLKRFEREVHNSSQLSHDNIVSMVDVDEEDDCFYLVMEYIEGPTLAEYIENHGPLSVETAIQFTEQILSGIKHAHDMRIVHRDIKPQNILIDKNKTLKIFDFGIAKALSETSLTQTNHVLGTVQYLSPEQAKGEMTDESTDIYSIGIVLYEMLVGEPPFNGETAVSIAIKHIQDSIPNITTEKREEVPQSLSNVILRATEKDKTHRYHTVQEMRDDLASALHENRVNEDKYELDKTKTVPLTREELNQTMHDHKGHSNLNKTMQIPIVNEPLQQQKFQSSESRYYQNGSKKPSKMKVIILSIVFILLLIALISFVAMGLFGNKYEEIPDISGKSEKQAEQVLKSHHLKLGDISRSYSDKYPENQVIKSDPKSGERVEQGDTVDIVLSKGPEKVKMLNLVGMTKDEALKKLKDLGFKDIDVEQAYSNSFEKGLISEQNVTANSEVALNDHHIKIYESLGIRQVYVSNYENKSYETAKKELEAKGFKVQATKENNDDVKKGNVIMQSPKNKSVDEGSTISLTVSKGKPGDSEDDKDVTTKTETVKVPYTGSKGKSQTVEVFIRDEDNSGDSPAQTYKIKKDKTISIPLKIDKGKSAGYTVRVDDKIVADKDVNYDD</sequence>
<name>A0A380H711_9STAP</name>
<evidence type="ECO:0000256" key="6">
    <source>
        <dbReference type="ARBA" id="ARBA00022777"/>
    </source>
</evidence>
<dbReference type="Gene3D" id="1.10.510.10">
    <property type="entry name" value="Transferase(Phosphotransferase) domain 1"/>
    <property type="match status" value="1"/>
</dbReference>
<feature type="domain" description="PASTA" evidence="17">
    <location>
        <begin position="371"/>
        <end position="438"/>
    </location>
</feature>
<dbReference type="InterPro" id="IPR017441">
    <property type="entry name" value="Protein_kinase_ATP_BS"/>
</dbReference>
<keyword evidence="7 13" id="KW-0067">ATP-binding</keyword>
<evidence type="ECO:0000256" key="8">
    <source>
        <dbReference type="ARBA" id="ARBA00022968"/>
    </source>
</evidence>
<dbReference type="Proteomes" id="UP000255425">
    <property type="component" value="Unassembled WGS sequence"/>
</dbReference>
<feature type="domain" description="Protein kinase" evidence="16">
    <location>
        <begin position="10"/>
        <end position="275"/>
    </location>
</feature>
<feature type="binding site" evidence="13">
    <location>
        <position position="39"/>
    </location>
    <ligand>
        <name>ATP</name>
        <dbReference type="ChEBI" id="CHEBI:30616"/>
    </ligand>
</feature>
<feature type="domain" description="PASTA" evidence="17">
    <location>
        <begin position="439"/>
        <end position="516"/>
    </location>
</feature>
<evidence type="ECO:0000256" key="4">
    <source>
        <dbReference type="ARBA" id="ARBA00022679"/>
    </source>
</evidence>
<evidence type="ECO:0000256" key="5">
    <source>
        <dbReference type="ARBA" id="ARBA00022741"/>
    </source>
</evidence>
<dbReference type="PROSITE" id="PS00107">
    <property type="entry name" value="PROTEIN_KINASE_ATP"/>
    <property type="match status" value="1"/>
</dbReference>
<dbReference type="CDD" id="cd14014">
    <property type="entry name" value="STKc_PknB_like"/>
    <property type="match status" value="1"/>
</dbReference>
<dbReference type="FunFam" id="1.10.510.10:FF:000021">
    <property type="entry name" value="Serine/threonine protein kinase"/>
    <property type="match status" value="1"/>
</dbReference>
<keyword evidence="15" id="KW-0812">Transmembrane</keyword>
<evidence type="ECO:0000256" key="13">
    <source>
        <dbReference type="PROSITE-ProRule" id="PRU10141"/>
    </source>
</evidence>
<dbReference type="SMART" id="SM00740">
    <property type="entry name" value="PASTA"/>
    <property type="match status" value="3"/>
</dbReference>
<dbReference type="PROSITE" id="PS51178">
    <property type="entry name" value="PASTA"/>
    <property type="match status" value="2"/>
</dbReference>
<evidence type="ECO:0000256" key="7">
    <source>
        <dbReference type="ARBA" id="ARBA00022840"/>
    </source>
</evidence>
<dbReference type="GO" id="GO:0004674">
    <property type="term" value="F:protein serine/threonine kinase activity"/>
    <property type="evidence" value="ECO:0007669"/>
    <property type="project" value="UniProtKB-KW"/>
</dbReference>
<dbReference type="CDD" id="cd06577">
    <property type="entry name" value="PASTA_pknB"/>
    <property type="match status" value="3"/>
</dbReference>